<evidence type="ECO:0000313" key="2">
    <source>
        <dbReference type="EMBL" id="CAL1172616.1"/>
    </source>
</evidence>
<dbReference type="AlphaFoldDB" id="A0A9P1GQZ8"/>
<reference evidence="1" key="1">
    <citation type="submission" date="2022-10" db="EMBL/GenBank/DDBJ databases">
        <authorList>
            <person name="Chen Y."/>
            <person name="Dougan E. K."/>
            <person name="Chan C."/>
            <person name="Rhodes N."/>
            <person name="Thang M."/>
        </authorList>
    </citation>
    <scope>NUCLEOTIDE SEQUENCE</scope>
</reference>
<evidence type="ECO:0000313" key="3">
    <source>
        <dbReference type="EMBL" id="CAL4806553.1"/>
    </source>
</evidence>
<sequence length="487" mass="55292">MRTLVNRSLGDRWRKRDESIAAEFEAVLSERDEGSDVAAVGVHELGGGLIMWAPLLACYLSPRQTLARPPASLLPEMIQEDFLIGLSAFFRTPLIDRTGVLNQDQLWDCCLGLAVLDPLPKKDPSFCKDLATVCSCLKVIEAGPPSVPGIDSTSLLIALLQALHPHWSPLRESALEQGANELIVRCSADSIAEYPWFHENVLLKLAELGGICLEPLADSEEVTALWEGPASRLTVTGECGDQIFGSQLLEAAFVKSELRAIFELGLDAPWQDGLPELKEYWLAWFLPFVERCPLPVVTTFDLLWWLNVACKWQTVCLRLFQRRPSLSWSDLKRILHFFQTEEFQQWSFVPENHAAKMADHAIWSSYKQPLKEYIFNYTQDRSYFEHKLKAGSLCQVNDASQYVIMGIDDKLNILRFGQTCLSKRQMDQRYPNDGLRRAFWKKCAVCWVAGRYHERNVVDTICWGSKRTLGSVSYESIEPRFPARSKT</sequence>
<comment type="caution">
    <text evidence="1">The sequence shown here is derived from an EMBL/GenBank/DDBJ whole genome shotgun (WGS) entry which is preliminary data.</text>
</comment>
<accession>A0A9P1GQZ8</accession>
<proteinExistence type="predicted"/>
<organism evidence="1">
    <name type="scientific">Cladocopium goreaui</name>
    <dbReference type="NCBI Taxonomy" id="2562237"/>
    <lineage>
        <taxon>Eukaryota</taxon>
        <taxon>Sar</taxon>
        <taxon>Alveolata</taxon>
        <taxon>Dinophyceae</taxon>
        <taxon>Suessiales</taxon>
        <taxon>Symbiodiniaceae</taxon>
        <taxon>Cladocopium</taxon>
    </lineage>
</organism>
<name>A0A9P1GQZ8_9DINO</name>
<keyword evidence="4" id="KW-1185">Reference proteome</keyword>
<evidence type="ECO:0000313" key="4">
    <source>
        <dbReference type="Proteomes" id="UP001152797"/>
    </source>
</evidence>
<evidence type="ECO:0000313" key="1">
    <source>
        <dbReference type="EMBL" id="CAI4019241.1"/>
    </source>
</evidence>
<reference evidence="2" key="2">
    <citation type="submission" date="2024-04" db="EMBL/GenBank/DDBJ databases">
        <authorList>
            <person name="Chen Y."/>
            <person name="Shah S."/>
            <person name="Dougan E. K."/>
            <person name="Thang M."/>
            <person name="Chan C."/>
        </authorList>
    </citation>
    <scope>NUCLEOTIDE SEQUENCE [LARGE SCALE GENOMIC DNA]</scope>
</reference>
<dbReference type="EMBL" id="CAMXCT020006738">
    <property type="protein sequence ID" value="CAL1172616.1"/>
    <property type="molecule type" value="Genomic_DNA"/>
</dbReference>
<dbReference type="Proteomes" id="UP001152797">
    <property type="component" value="Unassembled WGS sequence"/>
</dbReference>
<gene>
    <name evidence="1" type="ORF">C1SCF055_LOCUS43755</name>
</gene>
<dbReference type="OrthoDB" id="407348at2759"/>
<protein>
    <submittedName>
        <fullName evidence="3">Myb-like domain-containing protein</fullName>
    </submittedName>
</protein>
<dbReference type="EMBL" id="CAMXCT010006738">
    <property type="protein sequence ID" value="CAI4019241.1"/>
    <property type="molecule type" value="Genomic_DNA"/>
</dbReference>
<dbReference type="EMBL" id="CAMXCT030006738">
    <property type="protein sequence ID" value="CAL4806553.1"/>
    <property type="molecule type" value="Genomic_DNA"/>
</dbReference>